<evidence type="ECO:0000259" key="1">
    <source>
        <dbReference type="Pfam" id="PF00144"/>
    </source>
</evidence>
<dbReference type="EMBL" id="CABVQD010000002">
    <property type="protein sequence ID" value="VWB22645.1"/>
    <property type="molecule type" value="Genomic_DNA"/>
</dbReference>
<dbReference type="Gene3D" id="3.40.710.10">
    <property type="entry name" value="DD-peptidase/beta-lactamase superfamily"/>
    <property type="match status" value="1"/>
</dbReference>
<name>A0A6J5CWN4_9BURK</name>
<feature type="domain" description="Beta-lactamase-related" evidence="1">
    <location>
        <begin position="13"/>
        <end position="309"/>
    </location>
</feature>
<dbReference type="InterPro" id="IPR050789">
    <property type="entry name" value="Diverse_Enzym_Activities"/>
</dbReference>
<keyword evidence="3" id="KW-1185">Reference proteome</keyword>
<evidence type="ECO:0000313" key="3">
    <source>
        <dbReference type="Proteomes" id="UP000494330"/>
    </source>
</evidence>
<gene>
    <name evidence="2" type="ORF">BPA30113_00766</name>
</gene>
<accession>A0A6J5CWN4</accession>
<organism evidence="2 3">
    <name type="scientific">Burkholderia paludis</name>
    <dbReference type="NCBI Taxonomy" id="1506587"/>
    <lineage>
        <taxon>Bacteria</taxon>
        <taxon>Pseudomonadati</taxon>
        <taxon>Pseudomonadota</taxon>
        <taxon>Betaproteobacteria</taxon>
        <taxon>Burkholderiales</taxon>
        <taxon>Burkholderiaceae</taxon>
        <taxon>Burkholderia</taxon>
        <taxon>Burkholderia cepacia complex</taxon>
    </lineage>
</organism>
<dbReference type="AlphaFoldDB" id="A0A6J5CWN4"/>
<proteinExistence type="predicted"/>
<dbReference type="PANTHER" id="PTHR43283">
    <property type="entry name" value="BETA-LACTAMASE-RELATED"/>
    <property type="match status" value="1"/>
</dbReference>
<reference evidence="2 3" key="1">
    <citation type="submission" date="2019-09" db="EMBL/GenBank/DDBJ databases">
        <authorList>
            <person name="Depoorter E."/>
        </authorList>
    </citation>
    <scope>NUCLEOTIDE SEQUENCE [LARGE SCALE GENOMIC DNA]</scope>
    <source>
        <strain evidence="2">LMG 30113</strain>
    </source>
</reference>
<sequence>MTDLGKFLATVTATGPIPGVSLATLRGGTEGTEYHFGIRGGHDRAPVDAQTVFEAASLTKPVVSFVALQLAEEGLLDLRQSLFDICGEYVPGDPGSRQISAFHVLTHTSGLPNIVRDKAPLRTYFNPGERFSYGSSAFAWLQRAMETATGRSLEALARERVFEPWGMSRSSLEWQERFSENHAQGHEWEGEPVPKCRVSTAQASWSLLTTASDYLAFVRNVLAGRGLSGSSYDQWFLPRVHTRQGDDAEDLQGDNPPDLRVAWGLGWGLEPAQGCFFHWGNSPGFRAFVLANRATRDAVVWFANSARGMRLVHAVAPEVVAGDHPAIQWLRIGRL</sequence>
<dbReference type="RefSeq" id="WP_034197795.1">
    <property type="nucleotide sequence ID" value="NZ_CABVQD010000002.1"/>
</dbReference>
<dbReference type="Proteomes" id="UP000494330">
    <property type="component" value="Unassembled WGS sequence"/>
</dbReference>
<dbReference type="InterPro" id="IPR001466">
    <property type="entry name" value="Beta-lactam-related"/>
</dbReference>
<dbReference type="SUPFAM" id="SSF56601">
    <property type="entry name" value="beta-lactamase/transpeptidase-like"/>
    <property type="match status" value="1"/>
</dbReference>
<dbReference type="PANTHER" id="PTHR43283:SF18">
    <property type="match status" value="1"/>
</dbReference>
<dbReference type="Pfam" id="PF00144">
    <property type="entry name" value="Beta-lactamase"/>
    <property type="match status" value="1"/>
</dbReference>
<protein>
    <submittedName>
        <fullName evidence="2">Class C beta-lactamase</fullName>
    </submittedName>
</protein>
<evidence type="ECO:0000313" key="2">
    <source>
        <dbReference type="EMBL" id="VWB22645.1"/>
    </source>
</evidence>
<dbReference type="InterPro" id="IPR012338">
    <property type="entry name" value="Beta-lactam/transpept-like"/>
</dbReference>